<evidence type="ECO:0000313" key="2">
    <source>
        <dbReference type="Proteomes" id="UP001234297"/>
    </source>
</evidence>
<sequence length="414" mass="46282">MSRFHTCDLFDPSSSSSFFQTQTSLLKPYPSLFTQELTFALDLLNPNPNPFQISPHCLFPLNPPSPLDLFESATDLIQIHKTPFSASYRGLHHRSGSDLYLRSLCDRVSALELGFDRVLNGTTIDGGDRKYKWTTEIKGPEKKSGVDQKYKLVAEIKGGKKDLYGREVEKAEKNYKWTAEIKGKGKDAPISRTYTFQASTAPSGKVSKKDLKEKKCLKPGPRVVEIEDTDHAAIALRQAFARSRAAAAGGSKGKKKELSPQDAALIIQMSFRAHLVRRSQMLRGLRELAIAKAKLKELRVFFSNFSYRRRIAADAEERQRFSEKIIVLLLTVDAIQGSDCTVRAARRSMVVELESMLDVVDPQPPGKLGSMKRRKFDLPENGLIHKELAMGVSEVVQMLDQEDNGSDAFAEVSI</sequence>
<organism evidence="1 2">
    <name type="scientific">Persea americana</name>
    <name type="common">Avocado</name>
    <dbReference type="NCBI Taxonomy" id="3435"/>
    <lineage>
        <taxon>Eukaryota</taxon>
        <taxon>Viridiplantae</taxon>
        <taxon>Streptophyta</taxon>
        <taxon>Embryophyta</taxon>
        <taxon>Tracheophyta</taxon>
        <taxon>Spermatophyta</taxon>
        <taxon>Magnoliopsida</taxon>
        <taxon>Magnoliidae</taxon>
        <taxon>Laurales</taxon>
        <taxon>Lauraceae</taxon>
        <taxon>Persea</taxon>
    </lineage>
</organism>
<dbReference type="EMBL" id="CM056816">
    <property type="protein sequence ID" value="KAJ8632203.1"/>
    <property type="molecule type" value="Genomic_DNA"/>
</dbReference>
<reference evidence="1 2" key="1">
    <citation type="journal article" date="2022" name="Hortic Res">
        <title>A haplotype resolved chromosomal level avocado genome allows analysis of novel avocado genes.</title>
        <authorList>
            <person name="Nath O."/>
            <person name="Fletcher S.J."/>
            <person name="Hayward A."/>
            <person name="Shaw L.M."/>
            <person name="Masouleh A.K."/>
            <person name="Furtado A."/>
            <person name="Henry R.J."/>
            <person name="Mitter N."/>
        </authorList>
    </citation>
    <scope>NUCLEOTIDE SEQUENCE [LARGE SCALE GENOMIC DNA]</scope>
    <source>
        <strain evidence="2">cv. Hass</strain>
    </source>
</reference>
<evidence type="ECO:0000313" key="1">
    <source>
        <dbReference type="EMBL" id="KAJ8632203.1"/>
    </source>
</evidence>
<proteinExistence type="predicted"/>
<name>A0ACC2LGG2_PERAE</name>
<accession>A0ACC2LGG2</accession>
<protein>
    <submittedName>
        <fullName evidence="1">Uncharacterized protein</fullName>
    </submittedName>
</protein>
<gene>
    <name evidence="1" type="ORF">MRB53_025539</name>
</gene>
<comment type="caution">
    <text evidence="1">The sequence shown here is derived from an EMBL/GenBank/DDBJ whole genome shotgun (WGS) entry which is preliminary data.</text>
</comment>
<dbReference type="Proteomes" id="UP001234297">
    <property type="component" value="Chromosome 8"/>
</dbReference>
<keyword evidence="2" id="KW-1185">Reference proteome</keyword>